<dbReference type="Pfam" id="PF05699">
    <property type="entry name" value="Dimer_Tnp_hAT"/>
    <property type="match status" value="1"/>
</dbReference>
<dbReference type="InterPro" id="IPR008906">
    <property type="entry name" value="HATC_C_dom"/>
</dbReference>
<gene>
    <name evidence="2" type="ORF">AGERDE_LOCUS4374</name>
</gene>
<dbReference type="GO" id="GO:0046983">
    <property type="term" value="F:protein dimerization activity"/>
    <property type="evidence" value="ECO:0007669"/>
    <property type="project" value="InterPro"/>
</dbReference>
<dbReference type="SUPFAM" id="SSF53098">
    <property type="entry name" value="Ribonuclease H-like"/>
    <property type="match status" value="1"/>
</dbReference>
<dbReference type="InterPro" id="IPR012337">
    <property type="entry name" value="RNaseH-like_sf"/>
</dbReference>
<accession>A0A9N8ZPU2</accession>
<proteinExistence type="predicted"/>
<feature type="non-terminal residue" evidence="2">
    <location>
        <position position="268"/>
    </location>
</feature>
<organism evidence="2 3">
    <name type="scientific">Ambispora gerdemannii</name>
    <dbReference type="NCBI Taxonomy" id="144530"/>
    <lineage>
        <taxon>Eukaryota</taxon>
        <taxon>Fungi</taxon>
        <taxon>Fungi incertae sedis</taxon>
        <taxon>Mucoromycota</taxon>
        <taxon>Glomeromycotina</taxon>
        <taxon>Glomeromycetes</taxon>
        <taxon>Archaeosporales</taxon>
        <taxon>Ambisporaceae</taxon>
        <taxon>Ambispora</taxon>
    </lineage>
</organism>
<evidence type="ECO:0000313" key="2">
    <source>
        <dbReference type="EMBL" id="CAG8503621.1"/>
    </source>
</evidence>
<reference evidence="2" key="1">
    <citation type="submission" date="2021-06" db="EMBL/GenBank/DDBJ databases">
        <authorList>
            <person name="Kallberg Y."/>
            <person name="Tangrot J."/>
            <person name="Rosling A."/>
        </authorList>
    </citation>
    <scope>NUCLEOTIDE SEQUENCE</scope>
    <source>
        <strain evidence="2">MT106</strain>
    </source>
</reference>
<dbReference type="EMBL" id="CAJVPL010000497">
    <property type="protein sequence ID" value="CAG8503621.1"/>
    <property type="molecule type" value="Genomic_DNA"/>
</dbReference>
<name>A0A9N8ZPU2_9GLOM</name>
<dbReference type="PANTHER" id="PTHR23272:SF161">
    <property type="entry name" value="ZINC FINGER BED DOMAIN-CONTAINING PROTEIN RICESLEEPER 1-LIKE"/>
    <property type="match status" value="1"/>
</dbReference>
<sequence length="268" mass="30965">ITRSLEEDFKMPKIDVPTRWNSTYLMLQRFKEIKIITDILVTKHQNLQDIYLTYAEHNILQDTMDILHPINDATELLSGSAYPTLGDVRIVMMSLLAHLDRNSIESVNSQVEIARTIKTKLEVYWPLLRESSIIATLLDPRTKLSAFIHDDQSHARFILQKVYDEYNPDNIQISPFRLITVRSTFRAIIQTDHINPLEWWKLHSDNYPTLVHLAQNYLAIPASSVPSELTFSIAKHTVSAVRNRIDGETARTSLCLKSWITNESFFNS</sequence>
<evidence type="ECO:0000259" key="1">
    <source>
        <dbReference type="Pfam" id="PF05699"/>
    </source>
</evidence>
<evidence type="ECO:0000313" key="3">
    <source>
        <dbReference type="Proteomes" id="UP000789831"/>
    </source>
</evidence>
<feature type="domain" description="HAT C-terminal dimerisation" evidence="1">
    <location>
        <begin position="192"/>
        <end position="260"/>
    </location>
</feature>
<keyword evidence="3" id="KW-1185">Reference proteome</keyword>
<dbReference type="PANTHER" id="PTHR23272">
    <property type="entry name" value="BED FINGER-RELATED"/>
    <property type="match status" value="1"/>
</dbReference>
<protein>
    <submittedName>
        <fullName evidence="2">2504_t:CDS:1</fullName>
    </submittedName>
</protein>
<dbReference type="Proteomes" id="UP000789831">
    <property type="component" value="Unassembled WGS sequence"/>
</dbReference>
<dbReference type="AlphaFoldDB" id="A0A9N8ZPU2"/>
<dbReference type="OrthoDB" id="2448202at2759"/>
<comment type="caution">
    <text evidence="2">The sequence shown here is derived from an EMBL/GenBank/DDBJ whole genome shotgun (WGS) entry which is preliminary data.</text>
</comment>